<dbReference type="InterPro" id="IPR036676">
    <property type="entry name" value="PurM-like_C_sf"/>
</dbReference>
<feature type="domain" description="PurM-like C-terminal" evidence="3">
    <location>
        <begin position="151"/>
        <end position="305"/>
    </location>
</feature>
<dbReference type="InterPro" id="IPR011854">
    <property type="entry name" value="HypE"/>
</dbReference>
<dbReference type="Gene3D" id="3.90.650.10">
    <property type="entry name" value="PurM-like C-terminal domain"/>
    <property type="match status" value="1"/>
</dbReference>
<protein>
    <recommendedName>
        <fullName evidence="5">PurM-like N-terminal domain-containing protein</fullName>
    </recommendedName>
</protein>
<dbReference type="Gene3D" id="3.30.1330.10">
    <property type="entry name" value="PurM-like, N-terminal domain"/>
    <property type="match status" value="1"/>
</dbReference>
<dbReference type="InterPro" id="IPR016188">
    <property type="entry name" value="PurM-like_N"/>
</dbReference>
<dbReference type="InterPro" id="IPR010918">
    <property type="entry name" value="PurM-like_C_dom"/>
</dbReference>
<dbReference type="Pfam" id="PF02769">
    <property type="entry name" value="AIRS_C"/>
    <property type="match status" value="1"/>
</dbReference>
<dbReference type="CDD" id="cd06061">
    <property type="entry name" value="PurM-like1"/>
    <property type="match status" value="1"/>
</dbReference>
<dbReference type="Pfam" id="PF00586">
    <property type="entry name" value="AIRS"/>
    <property type="match status" value="1"/>
</dbReference>
<proteinExistence type="inferred from homology"/>
<evidence type="ECO:0008006" key="5">
    <source>
        <dbReference type="Google" id="ProtNLM"/>
    </source>
</evidence>
<dbReference type="GO" id="GO:0051604">
    <property type="term" value="P:protein maturation"/>
    <property type="evidence" value="ECO:0007669"/>
    <property type="project" value="TreeGrafter"/>
</dbReference>
<dbReference type="PANTHER" id="PTHR30303">
    <property type="entry name" value="HYDROGENASE ISOENZYMES FORMATION PROTEIN HYPE"/>
    <property type="match status" value="1"/>
</dbReference>
<dbReference type="SUPFAM" id="SSF55326">
    <property type="entry name" value="PurM N-terminal domain-like"/>
    <property type="match status" value="1"/>
</dbReference>
<evidence type="ECO:0000259" key="3">
    <source>
        <dbReference type="Pfam" id="PF02769"/>
    </source>
</evidence>
<dbReference type="EMBL" id="UINC01002322">
    <property type="protein sequence ID" value="SUZ95402.1"/>
    <property type="molecule type" value="Genomic_DNA"/>
</dbReference>
<reference evidence="4" key="1">
    <citation type="submission" date="2018-05" db="EMBL/GenBank/DDBJ databases">
        <authorList>
            <person name="Lanie J.A."/>
            <person name="Ng W.-L."/>
            <person name="Kazmierczak K.M."/>
            <person name="Andrzejewski T.M."/>
            <person name="Davidsen T.M."/>
            <person name="Wayne K.J."/>
            <person name="Tettelin H."/>
            <person name="Glass J.I."/>
            <person name="Rusch D."/>
            <person name="Podicherti R."/>
            <person name="Tsui H.-C.T."/>
            <person name="Winkler M.E."/>
        </authorList>
    </citation>
    <scope>NUCLEOTIDE SEQUENCE</scope>
</reference>
<accession>A0A381RU53</accession>
<gene>
    <name evidence="4" type="ORF">METZ01_LOCUS48256</name>
</gene>
<feature type="domain" description="PurM-like N-terminal" evidence="2">
    <location>
        <begin position="32"/>
        <end position="139"/>
    </location>
</feature>
<name>A0A381RU53_9ZZZZ</name>
<comment type="similarity">
    <text evidence="1">Belongs to the HypE family.</text>
</comment>
<dbReference type="InterPro" id="IPR036921">
    <property type="entry name" value="PurM-like_N_sf"/>
</dbReference>
<evidence type="ECO:0000259" key="2">
    <source>
        <dbReference type="Pfam" id="PF00586"/>
    </source>
</evidence>
<dbReference type="SUPFAM" id="SSF56042">
    <property type="entry name" value="PurM C-terminal domain-like"/>
    <property type="match status" value="1"/>
</dbReference>
<sequence>VDIGKFPPSLLDRLLSKAAVTDPQVVLGPGMGEDASVLDLGGDTLLLAKSDPITFATDRIGWYAVQVNANDIACTGGIPRWFLATLLVPERFTEDQAEELFTQVLDACNSLGVALVGGHSEVTYGIDRPIVSGTMLGEVARDRLVKTGGAQEGDSIVVTKGIAIEGTALLALERVEDLRKAGVSDDTIALSADLLHSTGISIIEDARIACTTAQIHSMHDVTEGGLITGLREVAAASGLGLAIEEGSVPVLAPTLEICQALDLDPLGLLASGALIITLPSNDVPSLLNNLEKTGIDGWEIGMMMAPEEGLVYIGREGEVELPQFSRDELARYFSRTSS</sequence>
<organism evidence="4">
    <name type="scientific">marine metagenome</name>
    <dbReference type="NCBI Taxonomy" id="408172"/>
    <lineage>
        <taxon>unclassified sequences</taxon>
        <taxon>metagenomes</taxon>
        <taxon>ecological metagenomes</taxon>
    </lineage>
</organism>
<dbReference type="PANTHER" id="PTHR30303:SF4">
    <property type="entry name" value="HYDROGENASE EXPRESSION_FORMATION PROTEIN HYPE"/>
    <property type="match status" value="1"/>
</dbReference>
<feature type="non-terminal residue" evidence="4">
    <location>
        <position position="1"/>
    </location>
</feature>
<dbReference type="PIRSF" id="PIRSF005644">
    <property type="entry name" value="Hdrgns_mtr_HypE"/>
    <property type="match status" value="1"/>
</dbReference>
<dbReference type="AlphaFoldDB" id="A0A381RU53"/>
<evidence type="ECO:0000313" key="4">
    <source>
        <dbReference type="EMBL" id="SUZ95402.1"/>
    </source>
</evidence>
<evidence type="ECO:0000256" key="1">
    <source>
        <dbReference type="ARBA" id="ARBA00006243"/>
    </source>
</evidence>